<dbReference type="PANTHER" id="PTHR34501:SF2">
    <property type="entry name" value="OUTER MEMBRANE PORIN F-RELATED"/>
    <property type="match status" value="1"/>
</dbReference>
<sequence>MTKLHHYVGACSIALCTLLSTDVVAEVELVNKDHIFNDHDNFKLTSHGSLRLQALNFDHYDASNEGQKYRRNGYSAGSRIYLDADYKINDDLNLISGYQNFINPAKILDWDGHYVEQDEKIRTEQLYFGLSSKQYGTLKFGKQYSVYYDVVGSKTDLWDYDTIGQAQTWSPFAYVDGTQAARKMLRYEKKNKYADLYAAYLFEDESLPYKRKSGEELAIDVHLNKELSWATSWKHNRASLQYDDEQHDFSQQVLATALFYFDGKWLAGAGAGWYKNTLPNYSAFNLPTAQQAKQYLNSKAYGVEYYLGYNFQIAHHGLQSIRPYVMGNYLKYTQGDDFYRQDNGVGVAVRFDHGIGFDYERLYTSDTMNTPDMHMFRLRYDW</sequence>
<dbReference type="Proteomes" id="UP001243844">
    <property type="component" value="Unassembled WGS sequence"/>
</dbReference>
<dbReference type="Gene3D" id="2.40.160.10">
    <property type="entry name" value="Porin"/>
    <property type="match status" value="1"/>
</dbReference>
<proteinExistence type="predicted"/>
<dbReference type="AlphaFoldDB" id="A0AAW8JC82"/>
<dbReference type="SUPFAM" id="SSF56935">
    <property type="entry name" value="Porins"/>
    <property type="match status" value="1"/>
</dbReference>
<accession>A0AAW8JC82</accession>
<evidence type="ECO:0000313" key="2">
    <source>
        <dbReference type="EMBL" id="MDQ8937213.1"/>
    </source>
</evidence>
<dbReference type="InterPro" id="IPR023614">
    <property type="entry name" value="Porin_dom_sf"/>
</dbReference>
<dbReference type="EMBL" id="JAVIDL010000057">
    <property type="protein sequence ID" value="MDQ8937213.1"/>
    <property type="molecule type" value="Genomic_DNA"/>
</dbReference>
<dbReference type="PANTHER" id="PTHR34501">
    <property type="entry name" value="PROTEIN YDDL-RELATED"/>
    <property type="match status" value="1"/>
</dbReference>
<protein>
    <submittedName>
        <fullName evidence="2">Porin</fullName>
    </submittedName>
</protein>
<name>A0AAW8JC82_9GAMM</name>
<evidence type="ECO:0000313" key="3">
    <source>
        <dbReference type="Proteomes" id="UP001243844"/>
    </source>
</evidence>
<gene>
    <name evidence="2" type="ORF">RFH47_15980</name>
</gene>
<organism evidence="2 3">
    <name type="scientific">Acinetobacter rudis</name>
    <dbReference type="NCBI Taxonomy" id="632955"/>
    <lineage>
        <taxon>Bacteria</taxon>
        <taxon>Pseudomonadati</taxon>
        <taxon>Pseudomonadota</taxon>
        <taxon>Gammaproteobacteria</taxon>
        <taxon>Moraxellales</taxon>
        <taxon>Moraxellaceae</taxon>
        <taxon>Acinetobacter</taxon>
    </lineage>
</organism>
<reference evidence="2" key="1">
    <citation type="submission" date="2023-08" db="EMBL/GenBank/DDBJ databases">
        <title>Emergence of clinically-relevant ST2 carbapenem-resistant Acinetobacter baumannii strains in hospital sewages in Zhejiang, East of China.</title>
        <authorList>
            <person name="Kaichao C."/>
            <person name="Zhang R."/>
        </authorList>
    </citation>
    <scope>NUCLEOTIDE SEQUENCE</scope>
    <source>
        <strain evidence="2">M-RB-37</strain>
    </source>
</reference>
<comment type="caution">
    <text evidence="2">The sequence shown here is derived from an EMBL/GenBank/DDBJ whole genome shotgun (WGS) entry which is preliminary data.</text>
</comment>
<keyword evidence="1" id="KW-0732">Signal</keyword>
<dbReference type="InterPro" id="IPR050298">
    <property type="entry name" value="Gram-neg_bact_OMP"/>
</dbReference>
<dbReference type="RefSeq" id="WP_308982178.1">
    <property type="nucleotide sequence ID" value="NZ_JAVIDL010000057.1"/>
</dbReference>
<evidence type="ECO:0000256" key="1">
    <source>
        <dbReference type="ARBA" id="ARBA00022729"/>
    </source>
</evidence>